<feature type="compositionally biased region" description="Polar residues" evidence="1">
    <location>
        <begin position="351"/>
        <end position="365"/>
    </location>
</feature>
<dbReference type="EMBL" id="CAJNOJ010000072">
    <property type="protein sequence ID" value="CAF1034178.1"/>
    <property type="molecule type" value="Genomic_DNA"/>
</dbReference>
<sequence>MYSTKKCFHLRIHVSVPSNFYDAIVLFSKLHIHILNRQYCIHHEVNEYKSLFVFCCLHTQVYITLICFSMGCAQVTPTISPYNHIPIERLYPHRTYSSQESPVPMVTITVPPVPSYVKGVLKKPYPYGRERPEPLLMMRTKPLIMNRSVNFDEKVSVKPRTPTPDKAWYEKTSPTMPMRLHSRDDGEQEDEEQLDNEQYHLHSQIPSNNTPYRTMSINPEASSNINTYTTNHSKNSPLNRIKVRRKLPDLGPPQIIYTPTYQPLSQLSAHPQVTTQTSATPVYSMSTQNSNTSLLPTPIMTSYQPPLQYSTAPTMQTSSTLSYPTTMLPSSRIPPIPSNPKALIQTATPLLNQPPIQSSTPASLQASTTLSYPSSTTYATTPLVASFASQSSVQSTSQPSEAK</sequence>
<dbReference type="AlphaFoldDB" id="A0A814J8Q9"/>
<organism evidence="2 3">
    <name type="scientific">Adineta ricciae</name>
    <name type="common">Rotifer</name>
    <dbReference type="NCBI Taxonomy" id="249248"/>
    <lineage>
        <taxon>Eukaryota</taxon>
        <taxon>Metazoa</taxon>
        <taxon>Spiralia</taxon>
        <taxon>Gnathifera</taxon>
        <taxon>Rotifera</taxon>
        <taxon>Eurotatoria</taxon>
        <taxon>Bdelloidea</taxon>
        <taxon>Adinetida</taxon>
        <taxon>Adinetidae</taxon>
        <taxon>Adineta</taxon>
    </lineage>
</organism>
<dbReference type="OrthoDB" id="10024626at2759"/>
<feature type="region of interest" description="Disordered" evidence="1">
    <location>
        <begin position="156"/>
        <end position="195"/>
    </location>
</feature>
<feature type="compositionally biased region" description="Low complexity" evidence="1">
    <location>
        <begin position="366"/>
        <end position="375"/>
    </location>
</feature>
<dbReference type="Proteomes" id="UP000663852">
    <property type="component" value="Unassembled WGS sequence"/>
</dbReference>
<evidence type="ECO:0000256" key="1">
    <source>
        <dbReference type="SAM" id="MobiDB-lite"/>
    </source>
</evidence>
<comment type="caution">
    <text evidence="2">The sequence shown here is derived from an EMBL/GenBank/DDBJ whole genome shotgun (WGS) entry which is preliminary data.</text>
</comment>
<feature type="compositionally biased region" description="Acidic residues" evidence="1">
    <location>
        <begin position="186"/>
        <end position="195"/>
    </location>
</feature>
<reference evidence="2" key="1">
    <citation type="submission" date="2021-02" db="EMBL/GenBank/DDBJ databases">
        <authorList>
            <person name="Nowell W R."/>
        </authorList>
    </citation>
    <scope>NUCLEOTIDE SEQUENCE</scope>
</reference>
<name>A0A814J8Q9_ADIRI</name>
<protein>
    <submittedName>
        <fullName evidence="2">Uncharacterized protein</fullName>
    </submittedName>
</protein>
<gene>
    <name evidence="2" type="ORF">EDS130_LOCUS16571</name>
</gene>
<feature type="region of interest" description="Disordered" evidence="1">
    <location>
        <begin position="351"/>
        <end position="375"/>
    </location>
</feature>
<evidence type="ECO:0000313" key="2">
    <source>
        <dbReference type="EMBL" id="CAF1034178.1"/>
    </source>
</evidence>
<accession>A0A814J8Q9</accession>
<evidence type="ECO:0000313" key="3">
    <source>
        <dbReference type="Proteomes" id="UP000663852"/>
    </source>
</evidence>
<proteinExistence type="predicted"/>